<dbReference type="SMART" id="SM00603">
    <property type="entry name" value="LCCL"/>
    <property type="match status" value="1"/>
</dbReference>
<accession>A0A964BSS6</accession>
<dbReference type="Gene3D" id="2.170.130.20">
    <property type="entry name" value="LCCL-like domain"/>
    <property type="match status" value="1"/>
</dbReference>
<evidence type="ECO:0000313" key="4">
    <source>
        <dbReference type="Proteomes" id="UP000729733"/>
    </source>
</evidence>
<dbReference type="InterPro" id="IPR051957">
    <property type="entry name" value="CRISP-LCCL_domain"/>
</dbReference>
<feature type="domain" description="LCCL" evidence="2">
    <location>
        <begin position="79"/>
        <end position="142"/>
    </location>
</feature>
<reference evidence="3" key="1">
    <citation type="journal article" date="2021" name="Antonie Van Leeuwenhoek">
        <title>Draft genome and description of Waterburya agarophytonicola gen. nov. sp. nov. (Pleurocapsales, Cyanobacteria): a seaweed symbiont.</title>
        <authorList>
            <person name="Bonthond G."/>
            <person name="Shalygin S."/>
            <person name="Bayer T."/>
            <person name="Weinberger F."/>
        </authorList>
    </citation>
    <scope>NUCLEOTIDE SEQUENCE</scope>
    <source>
        <strain evidence="3">KI4</strain>
    </source>
</reference>
<name>A0A964BSS6_9CYAN</name>
<keyword evidence="4" id="KW-1185">Reference proteome</keyword>
<feature type="region of interest" description="Disordered" evidence="1">
    <location>
        <begin position="151"/>
        <end position="172"/>
    </location>
</feature>
<organism evidence="3 4">
    <name type="scientific">Waterburya agarophytonicola KI4</name>
    <dbReference type="NCBI Taxonomy" id="2874699"/>
    <lineage>
        <taxon>Bacteria</taxon>
        <taxon>Bacillati</taxon>
        <taxon>Cyanobacteriota</taxon>
        <taxon>Cyanophyceae</taxon>
        <taxon>Pleurocapsales</taxon>
        <taxon>Hyellaceae</taxon>
        <taxon>Waterburya</taxon>
        <taxon>Waterburya agarophytonicola</taxon>
    </lineage>
</organism>
<proteinExistence type="predicted"/>
<dbReference type="PANTHER" id="PTHR31331">
    <property type="entry name" value="LCCL DOMAIN PROTEIN (AFU_ORTHOLOGUE AFUA_5G08630)"/>
    <property type="match status" value="1"/>
</dbReference>
<evidence type="ECO:0000256" key="1">
    <source>
        <dbReference type="SAM" id="MobiDB-lite"/>
    </source>
</evidence>
<gene>
    <name evidence="3" type="ORF">I4641_12835</name>
</gene>
<evidence type="ECO:0000259" key="2">
    <source>
        <dbReference type="PROSITE" id="PS50820"/>
    </source>
</evidence>
<dbReference type="RefSeq" id="WP_229640930.1">
    <property type="nucleotide sequence ID" value="NZ_JADWDC010000030.1"/>
</dbReference>
<comment type="caution">
    <text evidence="3">The sequence shown here is derived from an EMBL/GenBank/DDBJ whole genome shotgun (WGS) entry which is preliminary data.</text>
</comment>
<protein>
    <recommendedName>
        <fullName evidence="2">LCCL domain-containing protein</fullName>
    </recommendedName>
</protein>
<dbReference type="SUPFAM" id="SSF69848">
    <property type="entry name" value="LCCL domain"/>
    <property type="match status" value="1"/>
</dbReference>
<dbReference type="PANTHER" id="PTHR31331:SF1">
    <property type="entry name" value="CYSTEINE RICH SECRETORY PROTEIN LCCL DOMAIN CONTAINING 2"/>
    <property type="match status" value="1"/>
</dbReference>
<sequence length="194" mass="21115">MKVIQVKHNFKLATLGLAIAISAISIEPVHAEKSNKSNKSVPEIGWSSRISSMGLDKEDNVGKKYEFDCQALSEDSIHAPIWGTKVYTVNSGICSSAVHAGMLEAEEGGKVTITLLEGKGFYTGSKKNDVISEDHSATDMGFSFVGKQKVVANQPESKSPKKKREPSSLERVLMDGFQRGVERSIEKTISDILN</sequence>
<dbReference type="AlphaFoldDB" id="A0A964BSS6"/>
<dbReference type="InterPro" id="IPR036609">
    <property type="entry name" value="LCCL_sf"/>
</dbReference>
<dbReference type="Pfam" id="PF03815">
    <property type="entry name" value="LCCL"/>
    <property type="match status" value="1"/>
</dbReference>
<dbReference type="Proteomes" id="UP000729733">
    <property type="component" value="Unassembled WGS sequence"/>
</dbReference>
<evidence type="ECO:0000313" key="3">
    <source>
        <dbReference type="EMBL" id="MCC0177863.1"/>
    </source>
</evidence>
<dbReference type="InterPro" id="IPR004043">
    <property type="entry name" value="LCCL"/>
</dbReference>
<dbReference type="EMBL" id="JADWDC010000030">
    <property type="protein sequence ID" value="MCC0177863.1"/>
    <property type="molecule type" value="Genomic_DNA"/>
</dbReference>
<dbReference type="PROSITE" id="PS50820">
    <property type="entry name" value="LCCL"/>
    <property type="match status" value="1"/>
</dbReference>